<dbReference type="PIRSF" id="PIRSF037903">
    <property type="entry name" value="Subtilisin_rel_GFO_2223"/>
    <property type="match status" value="1"/>
</dbReference>
<keyword evidence="2 6" id="KW-0645">Protease</keyword>
<organism evidence="8 9">
    <name type="scientific">Parvicella tangerina</name>
    <dbReference type="NCBI Taxonomy" id="2829795"/>
    <lineage>
        <taxon>Bacteria</taxon>
        <taxon>Pseudomonadati</taxon>
        <taxon>Bacteroidota</taxon>
        <taxon>Flavobacteriia</taxon>
        <taxon>Flavobacteriales</taxon>
        <taxon>Parvicellaceae</taxon>
        <taxon>Parvicella</taxon>
    </lineage>
</organism>
<dbReference type="PRINTS" id="PR00723">
    <property type="entry name" value="SUBTILISIN"/>
</dbReference>
<dbReference type="InterPro" id="IPR050131">
    <property type="entry name" value="Peptidase_S8_subtilisin-like"/>
</dbReference>
<gene>
    <name evidence="8" type="ORF">CRYO30217_00505</name>
</gene>
<evidence type="ECO:0000256" key="3">
    <source>
        <dbReference type="ARBA" id="ARBA00022729"/>
    </source>
</evidence>
<feature type="active site" description="Charge relay system" evidence="6">
    <location>
        <position position="187"/>
    </location>
</feature>
<dbReference type="InterPro" id="IPR017317">
    <property type="entry name" value="Pept_S8_subtilisin_bacteroid-2"/>
</dbReference>
<dbReference type="InterPro" id="IPR023828">
    <property type="entry name" value="Peptidase_S8_Ser-AS"/>
</dbReference>
<evidence type="ECO:0000256" key="2">
    <source>
        <dbReference type="ARBA" id="ARBA00022670"/>
    </source>
</evidence>
<dbReference type="Gene3D" id="3.40.50.200">
    <property type="entry name" value="Peptidase S8/S53 domain"/>
    <property type="match status" value="1"/>
</dbReference>
<dbReference type="AlphaFoldDB" id="A0A916N8Y9"/>
<dbReference type="InterPro" id="IPR015500">
    <property type="entry name" value="Peptidase_S8_subtilisin-rel"/>
</dbReference>
<keyword evidence="4 6" id="KW-0378">Hydrolase</keyword>
<dbReference type="InterPro" id="IPR036852">
    <property type="entry name" value="Peptidase_S8/S53_dom_sf"/>
</dbReference>
<evidence type="ECO:0000256" key="1">
    <source>
        <dbReference type="ARBA" id="ARBA00011073"/>
    </source>
</evidence>
<dbReference type="PROSITE" id="PS51892">
    <property type="entry name" value="SUBTILASE"/>
    <property type="match status" value="1"/>
</dbReference>
<name>A0A916N8Y9_9FLAO</name>
<evidence type="ECO:0000256" key="4">
    <source>
        <dbReference type="ARBA" id="ARBA00022801"/>
    </source>
</evidence>
<evidence type="ECO:0000256" key="5">
    <source>
        <dbReference type="ARBA" id="ARBA00022825"/>
    </source>
</evidence>
<keyword evidence="5 6" id="KW-0720">Serine protease</keyword>
<dbReference type="InterPro" id="IPR000209">
    <property type="entry name" value="Peptidase_S8/S53_dom"/>
</dbReference>
<proteinExistence type="inferred from homology"/>
<dbReference type="Proteomes" id="UP000683507">
    <property type="component" value="Chromosome"/>
</dbReference>
<sequence>MEGNWNRIFFLMFFSFVCHTSLWAQQDTLFYRIQFTDKNNTPFIIQQPTSFLSQKAIARREKSGIPIKTQDLPIDPNYITQVLSYASVNYITHSKWFNQLVVVSNDTNDINAIQLLPFVANTKQFVKPIDKFPIADKKLSISSPKESIVVNPHYPYGITYAQNHLHHLDFMHDLAFNGQGIDIAVIDSGFDNAIDLEGIKHLFANGQILSTYDFVDREESVTEDHFHGSAVLSVMAGFIEGEFYGSSTLANFHLLRSEDANAEYIIEEDFWVCAAEYADSAGCDIINTSLGYSTFDDSTQNHTYADLDGNTTLIARASDIASSKGILCVTSAGNLGNSDWGYISTPADADSTLTIGAIDQYNQIAPFSSYGPSADGDIKPNLVSVGWLTQLIAPWDNAIIQGNGTSFSAPMVSGLAACLWQALPELNNMELKSLLETTASQANLPDTLRGFGYPRVFEAYSSQSGITYQSPSHLEIMSVFPNPVATSQALSLKVASNLDTEAEVLLINVLGQVTYRHTISLNTGVNMITIRGDLRNAKGVYSIILQNENEFTQERLIFQ</sequence>
<dbReference type="NCBIfam" id="TIGR04183">
    <property type="entry name" value="Por_Secre_tail"/>
    <property type="match status" value="1"/>
</dbReference>
<protein>
    <recommendedName>
        <fullName evidence="7">Peptidase S8/S53 domain-containing protein</fullName>
    </recommendedName>
</protein>
<evidence type="ECO:0000313" key="9">
    <source>
        <dbReference type="Proteomes" id="UP000683507"/>
    </source>
</evidence>
<feature type="active site" description="Charge relay system" evidence="6">
    <location>
        <position position="406"/>
    </location>
</feature>
<keyword evidence="3" id="KW-0732">Signal</keyword>
<dbReference type="InterPro" id="IPR026444">
    <property type="entry name" value="Secre_tail"/>
</dbReference>
<keyword evidence="9" id="KW-1185">Reference proteome</keyword>
<accession>A0A916N8Y9</accession>
<feature type="domain" description="Peptidase S8/S53" evidence="7">
    <location>
        <begin position="178"/>
        <end position="453"/>
    </location>
</feature>
<dbReference type="PANTHER" id="PTHR43806">
    <property type="entry name" value="PEPTIDASE S8"/>
    <property type="match status" value="1"/>
</dbReference>
<dbReference type="RefSeq" id="WP_258540737.1">
    <property type="nucleotide sequence ID" value="NZ_OU015584.1"/>
</dbReference>
<dbReference type="EMBL" id="OU015584">
    <property type="protein sequence ID" value="CAG5077877.1"/>
    <property type="molecule type" value="Genomic_DNA"/>
</dbReference>
<reference evidence="8" key="1">
    <citation type="submission" date="2021-04" db="EMBL/GenBank/DDBJ databases">
        <authorList>
            <person name="Rodrigo-Torres L."/>
            <person name="Arahal R. D."/>
            <person name="Lucena T."/>
        </authorList>
    </citation>
    <scope>NUCLEOTIDE SEQUENCE</scope>
    <source>
        <strain evidence="8">AS29M-1</strain>
    </source>
</reference>
<evidence type="ECO:0000256" key="6">
    <source>
        <dbReference type="PROSITE-ProRule" id="PRU01240"/>
    </source>
</evidence>
<evidence type="ECO:0000313" key="8">
    <source>
        <dbReference type="EMBL" id="CAG5077877.1"/>
    </source>
</evidence>
<dbReference type="Pfam" id="PF00082">
    <property type="entry name" value="Peptidase_S8"/>
    <property type="match status" value="1"/>
</dbReference>
<dbReference type="GO" id="GO:0006508">
    <property type="term" value="P:proteolysis"/>
    <property type="evidence" value="ECO:0007669"/>
    <property type="project" value="UniProtKB-KW"/>
</dbReference>
<dbReference type="SUPFAM" id="SSF52743">
    <property type="entry name" value="Subtilisin-like"/>
    <property type="match status" value="1"/>
</dbReference>
<comment type="similarity">
    <text evidence="1 6">Belongs to the peptidase S8 family.</text>
</comment>
<dbReference type="PANTHER" id="PTHR43806:SF67">
    <property type="entry name" value="EGF-LIKE DOMAIN-CONTAINING PROTEIN"/>
    <property type="match status" value="1"/>
</dbReference>
<dbReference type="CDD" id="cd07493">
    <property type="entry name" value="Peptidases_S8_9"/>
    <property type="match status" value="1"/>
</dbReference>
<dbReference type="KEGG" id="ptan:CRYO30217_00505"/>
<feature type="active site" description="Charge relay system" evidence="6">
    <location>
        <position position="227"/>
    </location>
</feature>
<dbReference type="GO" id="GO:0004252">
    <property type="term" value="F:serine-type endopeptidase activity"/>
    <property type="evidence" value="ECO:0007669"/>
    <property type="project" value="UniProtKB-UniRule"/>
</dbReference>
<dbReference type="PROSITE" id="PS00138">
    <property type="entry name" value="SUBTILASE_SER"/>
    <property type="match status" value="1"/>
</dbReference>
<evidence type="ECO:0000259" key="7">
    <source>
        <dbReference type="Pfam" id="PF00082"/>
    </source>
</evidence>